<evidence type="ECO:0000259" key="1">
    <source>
        <dbReference type="Pfam" id="PF00535"/>
    </source>
</evidence>
<dbReference type="InterPro" id="IPR029044">
    <property type="entry name" value="Nucleotide-diphossugar_trans"/>
</dbReference>
<proteinExistence type="predicted"/>
<organism evidence="2 3">
    <name type="scientific">Egibacter rhizosphaerae</name>
    <dbReference type="NCBI Taxonomy" id="1670831"/>
    <lineage>
        <taxon>Bacteria</taxon>
        <taxon>Bacillati</taxon>
        <taxon>Actinomycetota</taxon>
        <taxon>Nitriliruptoria</taxon>
        <taxon>Egibacterales</taxon>
        <taxon>Egibacteraceae</taxon>
        <taxon>Egibacter</taxon>
    </lineage>
</organism>
<gene>
    <name evidence="2" type="ORF">ER308_12400</name>
</gene>
<evidence type="ECO:0000313" key="2">
    <source>
        <dbReference type="EMBL" id="QBI20287.1"/>
    </source>
</evidence>
<reference evidence="2 3" key="1">
    <citation type="submission" date="2019-01" db="EMBL/GenBank/DDBJ databases">
        <title>Egibacter rhizosphaerae EGI 80759T.</title>
        <authorList>
            <person name="Chen D.-D."/>
            <person name="Tian Y."/>
            <person name="Jiao J.-Y."/>
            <person name="Zhang X.-T."/>
            <person name="Zhang Y.-G."/>
            <person name="Zhang Y."/>
            <person name="Xiao M."/>
            <person name="Shu W.-S."/>
            <person name="Li W.-J."/>
        </authorList>
    </citation>
    <scope>NUCLEOTIDE SEQUENCE [LARGE SCALE GENOMIC DNA]</scope>
    <source>
        <strain evidence="2 3">EGI 80759</strain>
    </source>
</reference>
<dbReference type="KEGG" id="erz:ER308_12400"/>
<name>A0A411YGI8_9ACTN</name>
<dbReference type="SUPFAM" id="SSF53448">
    <property type="entry name" value="Nucleotide-diphospho-sugar transferases"/>
    <property type="match status" value="1"/>
</dbReference>
<evidence type="ECO:0000313" key="3">
    <source>
        <dbReference type="Proteomes" id="UP000291469"/>
    </source>
</evidence>
<dbReference type="OrthoDB" id="8416156at2"/>
<dbReference type="GO" id="GO:0016740">
    <property type="term" value="F:transferase activity"/>
    <property type="evidence" value="ECO:0007669"/>
    <property type="project" value="UniProtKB-KW"/>
</dbReference>
<keyword evidence="3" id="KW-1185">Reference proteome</keyword>
<feature type="domain" description="Glycosyltransferase 2-like" evidence="1">
    <location>
        <begin position="6"/>
        <end position="136"/>
    </location>
</feature>
<accession>A0A411YGI8</accession>
<dbReference type="CDD" id="cd00761">
    <property type="entry name" value="Glyco_tranf_GTA_type"/>
    <property type="match status" value="1"/>
</dbReference>
<dbReference type="EMBL" id="CP036402">
    <property type="protein sequence ID" value="QBI20287.1"/>
    <property type="molecule type" value="Genomic_DNA"/>
</dbReference>
<protein>
    <submittedName>
        <fullName evidence="2">Glycosyltransferase</fullName>
    </submittedName>
</protein>
<sequence>MAAIDVLMITYQRPDYVRRSLPHLLESCTEDMRVWLWHNGTDADTLNVVRSYVDHPKVARFHHSPENLRLRAPTNWLWAESDADLLSKVDDDCLPDTDWAARLARAHEDVDEFGVIGSWRFYDEDFLPDVAQRKIRGFPGGHQLLENFWVQGSGYLMKRACVEQQGLLAPGQSFTAYCIDLALKGWVNGWYFPFIHEEHMDDPRSPNSLLRTDDDLHDQLPLSAQHSGVATLQQWEEQMRRSARRLQEASVEPRDYRNLRRTLRSAWWRVQRRLEGRKMQSRPR</sequence>
<dbReference type="Gene3D" id="3.90.550.10">
    <property type="entry name" value="Spore Coat Polysaccharide Biosynthesis Protein SpsA, Chain A"/>
    <property type="match status" value="1"/>
</dbReference>
<dbReference type="Pfam" id="PF00535">
    <property type="entry name" value="Glycos_transf_2"/>
    <property type="match status" value="1"/>
</dbReference>
<dbReference type="AlphaFoldDB" id="A0A411YGI8"/>
<keyword evidence="2" id="KW-0808">Transferase</keyword>
<dbReference type="InterPro" id="IPR001173">
    <property type="entry name" value="Glyco_trans_2-like"/>
</dbReference>
<dbReference type="Proteomes" id="UP000291469">
    <property type="component" value="Chromosome"/>
</dbReference>
<dbReference type="RefSeq" id="WP_131155284.1">
    <property type="nucleotide sequence ID" value="NZ_CP036402.1"/>
</dbReference>